<evidence type="ECO:0000313" key="3">
    <source>
        <dbReference type="Proteomes" id="UP000018208"/>
    </source>
</evidence>
<dbReference type="VEuPathDB" id="GiardiaDB:SS50377_22552"/>
<proteinExistence type="predicted"/>
<dbReference type="EMBL" id="KI546166">
    <property type="protein sequence ID" value="EST41956.1"/>
    <property type="molecule type" value="Genomic_DNA"/>
</dbReference>
<evidence type="ECO:0000313" key="1">
    <source>
        <dbReference type="EMBL" id="EST41956.1"/>
    </source>
</evidence>
<name>V6LE35_9EUKA</name>
<organism evidence="1">
    <name type="scientific">Spironucleus salmonicida</name>
    <dbReference type="NCBI Taxonomy" id="348837"/>
    <lineage>
        <taxon>Eukaryota</taxon>
        <taxon>Metamonada</taxon>
        <taxon>Diplomonadida</taxon>
        <taxon>Hexamitidae</taxon>
        <taxon>Hexamitinae</taxon>
        <taxon>Spironucleus</taxon>
    </lineage>
</organism>
<sequence>MTLILRDPPINTSLTTLSNLLRNSTDDVLGIHFFKNSVSISFRSEAIATRNKQIMSANSNIPLNLKVQKQVFKQMHRLLVRPLNEFITSRDILALLRLSESEAAVQIYEHESGSLQAQIDLKSQAALTNAKSALQAGIKFLNFTTGRIQTQRVQVYEQNSVQPEKLIVQSVVDAGNSAVRRCTPRRDGASQEVLLRRSLLQYRSRSGVIRTPVAAQKRNILTESVNYDDLFRLECQRGDQFYKVISRCRSSKK</sequence>
<keyword evidence="3" id="KW-1185">Reference proteome</keyword>
<reference evidence="2" key="2">
    <citation type="submission" date="2020-12" db="EMBL/GenBank/DDBJ databases">
        <title>New Spironucleus salmonicida genome in near-complete chromosomes.</title>
        <authorList>
            <person name="Xu F."/>
            <person name="Kurt Z."/>
            <person name="Jimenez-Gonzalez A."/>
            <person name="Astvaldsson A."/>
            <person name="Andersson J.O."/>
            <person name="Svard S.G."/>
        </authorList>
    </citation>
    <scope>NUCLEOTIDE SEQUENCE</scope>
    <source>
        <strain evidence="2">ATCC 50377</strain>
    </source>
</reference>
<accession>V6LE35</accession>
<dbReference type="EMBL" id="AUWU02000003">
    <property type="protein sequence ID" value="KAH0574936.1"/>
    <property type="molecule type" value="Genomic_DNA"/>
</dbReference>
<protein>
    <submittedName>
        <fullName evidence="1">Uncharacterized protein</fullName>
    </submittedName>
</protein>
<reference evidence="1 2" key="1">
    <citation type="journal article" date="2014" name="PLoS Genet.">
        <title>The Genome of Spironucleus salmonicida Highlights a Fish Pathogen Adapted to Fluctuating Environments.</title>
        <authorList>
            <person name="Xu F."/>
            <person name="Jerlstrom-Hultqvist J."/>
            <person name="Einarsson E."/>
            <person name="Astvaldsson A."/>
            <person name="Svard S.G."/>
            <person name="Andersson J.O."/>
        </authorList>
    </citation>
    <scope>NUCLEOTIDE SEQUENCE</scope>
    <source>
        <strain evidence="2">ATCC 50377</strain>
    </source>
</reference>
<dbReference type="AlphaFoldDB" id="V6LE35"/>
<evidence type="ECO:0000313" key="2">
    <source>
        <dbReference type="EMBL" id="KAH0574936.1"/>
    </source>
</evidence>
<dbReference type="Proteomes" id="UP000018208">
    <property type="component" value="Unassembled WGS sequence"/>
</dbReference>
<gene>
    <name evidence="1" type="ORF">SS50377_18261</name>
    <name evidence="2" type="ORF">SS50377_22552</name>
</gene>